<dbReference type="InterPro" id="IPR004118">
    <property type="entry name" value="HEV_TT_vir_Orf2/Gyrovir_Vp2_N"/>
</dbReference>
<proteinExistence type="predicted"/>
<name>A0A8S5RXL1_9VIRU</name>
<evidence type="ECO:0000313" key="2">
    <source>
        <dbReference type="EMBL" id="DAF43303.1"/>
    </source>
</evidence>
<feature type="domain" description="Hepatitis TT virus Orf2/Gyrovirus Vp2 N-terminal" evidence="1">
    <location>
        <begin position="1"/>
        <end position="40"/>
    </location>
</feature>
<accession>A0A8S5RXL1</accession>
<sequence length="83" mass="9236">MNAMVHSHDFFCDCSTPLQHAVVLIFQEEPDLDFKPNEKDLIKKCLGEATTNDGDTAPDDCGIEEGTLEDLFKEDFGEENVDG</sequence>
<evidence type="ECO:0000259" key="1">
    <source>
        <dbReference type="Pfam" id="PF02957"/>
    </source>
</evidence>
<protein>
    <submittedName>
        <fullName evidence="2">TT viral ORF2</fullName>
    </submittedName>
</protein>
<dbReference type="Pfam" id="PF02957">
    <property type="entry name" value="TT_ORF2-like"/>
    <property type="match status" value="1"/>
</dbReference>
<reference evidence="2" key="1">
    <citation type="journal article" date="2021" name="Proc. Natl. Acad. Sci. U.S.A.">
        <title>A Catalog of Tens of Thousands of Viruses from Human Metagenomes Reveals Hidden Associations with Chronic Diseases.</title>
        <authorList>
            <person name="Tisza M.J."/>
            <person name="Buck C.B."/>
        </authorList>
    </citation>
    <scope>NUCLEOTIDE SEQUENCE</scope>
    <source>
        <strain evidence="2">Cte1V1</strain>
    </source>
</reference>
<organism evidence="2">
    <name type="scientific">Anelloviridae sp. cte1V1</name>
    <dbReference type="NCBI Taxonomy" id="2828021"/>
    <lineage>
        <taxon>Viruses</taxon>
        <taxon>Monodnaviria</taxon>
        <taxon>Shotokuvirae</taxon>
        <taxon>Commensaviricota</taxon>
        <taxon>Cardeaviricetes</taxon>
        <taxon>Sanitavirales</taxon>
        <taxon>Anelloviridae</taxon>
    </lineage>
</organism>
<dbReference type="EMBL" id="BK032504">
    <property type="protein sequence ID" value="DAF43303.1"/>
    <property type="molecule type" value="Genomic_DNA"/>
</dbReference>